<sequence length="53" mass="5811">MVPHTAVWLSWPVNDELHWGGAKHTLMREKFAEIAAGISLFETVRINAPGAGP</sequence>
<dbReference type="Pfam" id="PF04371">
    <property type="entry name" value="PAD_porph"/>
    <property type="match status" value="1"/>
</dbReference>
<dbReference type="SUPFAM" id="SSF55909">
    <property type="entry name" value="Pentein"/>
    <property type="match status" value="1"/>
</dbReference>
<accession>A0ABT3FRP5</accession>
<reference evidence="2 3" key="1">
    <citation type="submission" date="2022-10" db="EMBL/GenBank/DDBJ databases">
        <title>Luteolibacter flavescens strain MCCC 1K03193, whole genome shotgun sequencing project.</title>
        <authorList>
            <person name="Zhao G."/>
            <person name="Shen L."/>
        </authorList>
    </citation>
    <scope>NUCLEOTIDE SEQUENCE [LARGE SCALE GENOMIC DNA]</scope>
    <source>
        <strain evidence="2 3">MCCC 1K03193</strain>
    </source>
</reference>
<proteinExistence type="predicted"/>
<dbReference type="RefSeq" id="WP_264502193.1">
    <property type="nucleotide sequence ID" value="NZ_JAPDDS010000009.1"/>
</dbReference>
<dbReference type="Proteomes" id="UP001207930">
    <property type="component" value="Unassembled WGS sequence"/>
</dbReference>
<comment type="caution">
    <text evidence="2">The sequence shown here is derived from an EMBL/GenBank/DDBJ whole genome shotgun (WGS) entry which is preliminary data.</text>
</comment>
<evidence type="ECO:0000313" key="3">
    <source>
        <dbReference type="Proteomes" id="UP001207930"/>
    </source>
</evidence>
<name>A0ABT3FRP5_9BACT</name>
<gene>
    <name evidence="2" type="ORF">OKA04_15970</name>
</gene>
<dbReference type="EMBL" id="JAPDDS010000009">
    <property type="protein sequence ID" value="MCW1886235.1"/>
    <property type="molecule type" value="Genomic_DNA"/>
</dbReference>
<keyword evidence="1" id="KW-0378">Hydrolase</keyword>
<protein>
    <submittedName>
        <fullName evidence="2">Agmatine deiminase family protein</fullName>
    </submittedName>
</protein>
<dbReference type="InterPro" id="IPR007466">
    <property type="entry name" value="Peptidyl-Arg-deiminase_porph"/>
</dbReference>
<evidence type="ECO:0000313" key="2">
    <source>
        <dbReference type="EMBL" id="MCW1886235.1"/>
    </source>
</evidence>
<organism evidence="2 3">
    <name type="scientific">Luteolibacter flavescens</name>
    <dbReference type="NCBI Taxonomy" id="1859460"/>
    <lineage>
        <taxon>Bacteria</taxon>
        <taxon>Pseudomonadati</taxon>
        <taxon>Verrucomicrobiota</taxon>
        <taxon>Verrucomicrobiia</taxon>
        <taxon>Verrucomicrobiales</taxon>
        <taxon>Verrucomicrobiaceae</taxon>
        <taxon>Luteolibacter</taxon>
    </lineage>
</organism>
<evidence type="ECO:0000256" key="1">
    <source>
        <dbReference type="ARBA" id="ARBA00022801"/>
    </source>
</evidence>
<keyword evidence="3" id="KW-1185">Reference proteome</keyword>